<proteinExistence type="predicted"/>
<name>A0A7C9AJ03_OPUST</name>
<organism evidence="2">
    <name type="scientific">Opuntia streptacantha</name>
    <name type="common">Prickly pear cactus</name>
    <name type="synonym">Opuntia cardona</name>
    <dbReference type="NCBI Taxonomy" id="393608"/>
    <lineage>
        <taxon>Eukaryota</taxon>
        <taxon>Viridiplantae</taxon>
        <taxon>Streptophyta</taxon>
        <taxon>Embryophyta</taxon>
        <taxon>Tracheophyta</taxon>
        <taxon>Spermatophyta</taxon>
        <taxon>Magnoliopsida</taxon>
        <taxon>eudicotyledons</taxon>
        <taxon>Gunneridae</taxon>
        <taxon>Pentapetalae</taxon>
        <taxon>Caryophyllales</taxon>
        <taxon>Cactineae</taxon>
        <taxon>Cactaceae</taxon>
        <taxon>Opuntioideae</taxon>
        <taxon>Opuntia</taxon>
    </lineage>
</organism>
<sequence>MVNDILYTPVKVSSLMMTAYDDINSERSKGEPMASLIYCSCEDSTCFKVDASLSDGLKYTSTTSVGSRLAFFLSFWMRFTISRATPASNNDSSGRKSRMTKTSPSPAASISFSVVLAGRLKSLRTLMSLSFRQWPVMVISPASSNAKISFCDIDLTSLATTPIDFPSLFPSTLKSGSARRDAYFRGSSQGTRDLTFNSSRTYSLSFPVISSRKSLSGCTTTISLRGVFRGLLWRSRIFRARSIIFIILETLCTMRSSPFSST</sequence>
<accession>A0A7C9AJ03</accession>
<feature type="region of interest" description="Disordered" evidence="1">
    <location>
        <begin position="86"/>
        <end position="106"/>
    </location>
</feature>
<dbReference type="AlphaFoldDB" id="A0A7C9AJ03"/>
<reference evidence="2" key="1">
    <citation type="journal article" date="2013" name="J. Plant Res.">
        <title>Effect of fungi and light on seed germination of three Opuntia species from semiarid lands of central Mexico.</title>
        <authorList>
            <person name="Delgado-Sanchez P."/>
            <person name="Jimenez-Bremont J.F."/>
            <person name="Guerrero-Gonzalez Mde L."/>
            <person name="Flores J."/>
        </authorList>
    </citation>
    <scope>NUCLEOTIDE SEQUENCE</scope>
    <source>
        <tissue evidence="2">Cladode</tissue>
    </source>
</reference>
<dbReference type="EMBL" id="GISG01237011">
    <property type="protein sequence ID" value="MBA4667771.1"/>
    <property type="molecule type" value="Transcribed_RNA"/>
</dbReference>
<reference evidence="2" key="2">
    <citation type="submission" date="2020-07" db="EMBL/GenBank/DDBJ databases">
        <authorList>
            <person name="Vera ALvarez R."/>
            <person name="Arias-Moreno D.M."/>
            <person name="Jimenez-Jacinto V."/>
            <person name="Jimenez-Bremont J.F."/>
            <person name="Swaminathan K."/>
            <person name="Moose S.P."/>
            <person name="Guerrero-Gonzalez M.L."/>
            <person name="Marino-Ramirez L."/>
            <person name="Landsman D."/>
            <person name="Rodriguez-Kessler M."/>
            <person name="Delgado-Sanchez P."/>
        </authorList>
    </citation>
    <scope>NUCLEOTIDE SEQUENCE</scope>
    <source>
        <tissue evidence="2">Cladode</tissue>
    </source>
</reference>
<evidence type="ECO:0000256" key="1">
    <source>
        <dbReference type="SAM" id="MobiDB-lite"/>
    </source>
</evidence>
<protein>
    <submittedName>
        <fullName evidence="2">Uncharacterized protein</fullName>
    </submittedName>
</protein>
<evidence type="ECO:0000313" key="2">
    <source>
        <dbReference type="EMBL" id="MBA4667771.1"/>
    </source>
</evidence>